<dbReference type="Pfam" id="PF12695">
    <property type="entry name" value="Abhydrolase_5"/>
    <property type="match status" value="1"/>
</dbReference>
<dbReference type="InterPro" id="IPR029059">
    <property type="entry name" value="AB_hydrolase_5"/>
</dbReference>
<organism evidence="3 4">
    <name type="scientific">Fusibacter ferrireducens</name>
    <dbReference type="NCBI Taxonomy" id="2785058"/>
    <lineage>
        <taxon>Bacteria</taxon>
        <taxon>Bacillati</taxon>
        <taxon>Bacillota</taxon>
        <taxon>Clostridia</taxon>
        <taxon>Eubacteriales</taxon>
        <taxon>Eubacteriales Family XII. Incertae Sedis</taxon>
        <taxon>Fusibacter</taxon>
    </lineage>
</organism>
<keyword evidence="1" id="KW-0472">Membrane</keyword>
<dbReference type="Proteomes" id="UP000614200">
    <property type="component" value="Unassembled WGS sequence"/>
</dbReference>
<evidence type="ECO:0000313" key="3">
    <source>
        <dbReference type="EMBL" id="MBF4693304.1"/>
    </source>
</evidence>
<dbReference type="InterPro" id="IPR029058">
    <property type="entry name" value="AB_hydrolase_fold"/>
</dbReference>
<dbReference type="RefSeq" id="WP_194701546.1">
    <property type="nucleotide sequence ID" value="NZ_JADKNH010000005.1"/>
</dbReference>
<proteinExistence type="predicted"/>
<keyword evidence="3" id="KW-0378">Hydrolase</keyword>
<name>A0ABR9ZUP5_9FIRM</name>
<protein>
    <submittedName>
        <fullName evidence="3">Alpha/beta hydrolase</fullName>
    </submittedName>
</protein>
<evidence type="ECO:0000313" key="4">
    <source>
        <dbReference type="Proteomes" id="UP000614200"/>
    </source>
</evidence>
<keyword evidence="1" id="KW-1133">Transmembrane helix</keyword>
<dbReference type="GO" id="GO:0016787">
    <property type="term" value="F:hydrolase activity"/>
    <property type="evidence" value="ECO:0007669"/>
    <property type="project" value="UniProtKB-KW"/>
</dbReference>
<sequence length="246" mass="27258">MNKVLKRLLIIMIVGLVILGSGFYIWTFFVYSPMPSALDDMVSNSEVKVLSGENIVFFPTGEVKPVGIIFYPGGKVAPEAYAPLLMQLARNGYEVIEVKMPLNLAIFDMNAANKILKDRTDKDWIIAGHSLGGAMAASFVKHYPNSRLKGLMLWASYPGGEKYSLKESSIPVASIYGTKDMGIDKILENKVYLPESTKYYEIEGGNHAQFGDYGPQKGDQVPDIDMETQQEAIIRASVDFLNQISE</sequence>
<evidence type="ECO:0000256" key="1">
    <source>
        <dbReference type="SAM" id="Phobius"/>
    </source>
</evidence>
<accession>A0ABR9ZUP5</accession>
<gene>
    <name evidence="3" type="ORF">ISU02_09240</name>
</gene>
<dbReference type="EMBL" id="JADKNH010000005">
    <property type="protein sequence ID" value="MBF4693304.1"/>
    <property type="molecule type" value="Genomic_DNA"/>
</dbReference>
<evidence type="ECO:0000259" key="2">
    <source>
        <dbReference type="Pfam" id="PF12695"/>
    </source>
</evidence>
<keyword evidence="4" id="KW-1185">Reference proteome</keyword>
<keyword evidence="1" id="KW-0812">Transmembrane</keyword>
<reference evidence="3 4" key="1">
    <citation type="submission" date="2020-11" db="EMBL/GenBank/DDBJ databases">
        <title>Fusibacter basophilias sp. nov.</title>
        <authorList>
            <person name="Qiu D."/>
        </authorList>
    </citation>
    <scope>NUCLEOTIDE SEQUENCE [LARGE SCALE GENOMIC DNA]</scope>
    <source>
        <strain evidence="3 4">Q10-2</strain>
    </source>
</reference>
<feature type="domain" description="Alpha/beta hydrolase fold-5" evidence="2">
    <location>
        <begin position="67"/>
        <end position="230"/>
    </location>
</feature>
<feature type="transmembrane region" description="Helical" evidence="1">
    <location>
        <begin position="7"/>
        <end position="31"/>
    </location>
</feature>
<dbReference type="Gene3D" id="3.40.50.1820">
    <property type="entry name" value="alpha/beta hydrolase"/>
    <property type="match status" value="1"/>
</dbReference>
<comment type="caution">
    <text evidence="3">The sequence shown here is derived from an EMBL/GenBank/DDBJ whole genome shotgun (WGS) entry which is preliminary data.</text>
</comment>
<dbReference type="SUPFAM" id="SSF53474">
    <property type="entry name" value="alpha/beta-Hydrolases"/>
    <property type="match status" value="1"/>
</dbReference>